<dbReference type="InterPro" id="IPR025824">
    <property type="entry name" value="OB-fold_nuc-bd_dom"/>
</dbReference>
<dbReference type="GO" id="GO:0006308">
    <property type="term" value="P:DNA catabolic process"/>
    <property type="evidence" value="ECO:0007669"/>
    <property type="project" value="UniProtKB-UniRule"/>
</dbReference>
<dbReference type="Pfam" id="PF02601">
    <property type="entry name" value="Exonuc_VII_L"/>
    <property type="match status" value="1"/>
</dbReference>
<dbReference type="InterPro" id="IPR020579">
    <property type="entry name" value="Exonuc_VII_lsu_C"/>
</dbReference>
<evidence type="ECO:0000256" key="1">
    <source>
        <dbReference type="ARBA" id="ARBA00022490"/>
    </source>
</evidence>
<reference evidence="9 10" key="1">
    <citation type="submission" date="2016-10" db="EMBL/GenBank/DDBJ databases">
        <authorList>
            <person name="de Groot N.N."/>
        </authorList>
    </citation>
    <scope>NUCLEOTIDE SEQUENCE [LARGE SCALE GENOMIC DNA]</scope>
    <source>
        <strain evidence="9 10">DSM 23310</strain>
    </source>
</reference>
<comment type="subunit">
    <text evidence="5">Heterooligomer composed of large and small subunits.</text>
</comment>
<gene>
    <name evidence="5" type="primary">xseA</name>
    <name evidence="9" type="ORF">SAMN05660923_02533</name>
</gene>
<dbReference type="Pfam" id="PF13742">
    <property type="entry name" value="tRNA_anti_2"/>
    <property type="match status" value="1"/>
</dbReference>
<dbReference type="CDD" id="cd04489">
    <property type="entry name" value="ExoVII_LU_OBF"/>
    <property type="match status" value="1"/>
</dbReference>
<dbReference type="HAMAP" id="MF_00378">
    <property type="entry name" value="Exonuc_7_L"/>
    <property type="match status" value="1"/>
</dbReference>
<comment type="subcellular location">
    <subcellularLocation>
        <location evidence="5 6">Cytoplasm</location>
    </subcellularLocation>
</comment>
<evidence type="ECO:0000259" key="7">
    <source>
        <dbReference type="Pfam" id="PF02601"/>
    </source>
</evidence>
<evidence type="ECO:0000256" key="3">
    <source>
        <dbReference type="ARBA" id="ARBA00022801"/>
    </source>
</evidence>
<evidence type="ECO:0000256" key="5">
    <source>
        <dbReference type="HAMAP-Rule" id="MF_00378"/>
    </source>
</evidence>
<feature type="domain" description="OB-fold nucleic acid binding" evidence="8">
    <location>
        <begin position="9"/>
        <end position="104"/>
    </location>
</feature>
<proteinExistence type="inferred from homology"/>
<dbReference type="Proteomes" id="UP000198828">
    <property type="component" value="Unassembled WGS sequence"/>
</dbReference>
<keyword evidence="1 5" id="KW-0963">Cytoplasm</keyword>
<keyword evidence="4 5" id="KW-0269">Exonuclease</keyword>
<evidence type="ECO:0000313" key="9">
    <source>
        <dbReference type="EMBL" id="SDX56895.1"/>
    </source>
</evidence>
<comment type="catalytic activity">
    <reaction evidence="5 6">
        <text>Exonucleolytic cleavage in either 5'- to 3'- or 3'- to 5'-direction to yield nucleoside 5'-phosphates.</text>
        <dbReference type="EC" id="3.1.11.6"/>
    </reaction>
</comment>
<evidence type="ECO:0000313" key="10">
    <source>
        <dbReference type="Proteomes" id="UP000198828"/>
    </source>
</evidence>
<evidence type="ECO:0000256" key="6">
    <source>
        <dbReference type="RuleBase" id="RU004355"/>
    </source>
</evidence>
<organism evidence="9 10">
    <name type="scientific">Tepidimicrobium xylanilyticum</name>
    <dbReference type="NCBI Taxonomy" id="1123352"/>
    <lineage>
        <taxon>Bacteria</taxon>
        <taxon>Bacillati</taxon>
        <taxon>Bacillota</taxon>
        <taxon>Tissierellia</taxon>
        <taxon>Tissierellales</taxon>
        <taxon>Tepidimicrobiaceae</taxon>
        <taxon>Tepidimicrobium</taxon>
    </lineage>
</organism>
<dbReference type="InterPro" id="IPR003753">
    <property type="entry name" value="Exonuc_VII_L"/>
</dbReference>
<dbReference type="GO" id="GO:0009318">
    <property type="term" value="C:exodeoxyribonuclease VII complex"/>
    <property type="evidence" value="ECO:0007669"/>
    <property type="project" value="UniProtKB-UniRule"/>
</dbReference>
<dbReference type="GO" id="GO:0008855">
    <property type="term" value="F:exodeoxyribonuclease VII activity"/>
    <property type="evidence" value="ECO:0007669"/>
    <property type="project" value="UniProtKB-UniRule"/>
</dbReference>
<dbReference type="PANTHER" id="PTHR30008">
    <property type="entry name" value="EXODEOXYRIBONUCLEASE 7 LARGE SUBUNIT"/>
    <property type="match status" value="1"/>
</dbReference>
<evidence type="ECO:0000259" key="8">
    <source>
        <dbReference type="Pfam" id="PF13742"/>
    </source>
</evidence>
<comment type="function">
    <text evidence="5">Bidirectionally degrades single-stranded DNA into large acid-insoluble oligonucleotides, which are then degraded further into small acid-soluble oligonucleotides.</text>
</comment>
<dbReference type="NCBIfam" id="TIGR00237">
    <property type="entry name" value="xseA"/>
    <property type="match status" value="1"/>
</dbReference>
<dbReference type="EMBL" id="FNNG01000013">
    <property type="protein sequence ID" value="SDX56895.1"/>
    <property type="molecule type" value="Genomic_DNA"/>
</dbReference>
<evidence type="ECO:0000256" key="4">
    <source>
        <dbReference type="ARBA" id="ARBA00022839"/>
    </source>
</evidence>
<dbReference type="PANTHER" id="PTHR30008:SF0">
    <property type="entry name" value="EXODEOXYRIBONUCLEASE 7 LARGE SUBUNIT"/>
    <property type="match status" value="1"/>
</dbReference>
<dbReference type="OrthoDB" id="9802795at2"/>
<dbReference type="GO" id="GO:0003676">
    <property type="term" value="F:nucleic acid binding"/>
    <property type="evidence" value="ECO:0007669"/>
    <property type="project" value="InterPro"/>
</dbReference>
<feature type="domain" description="Exonuclease VII large subunit C-terminal" evidence="7">
    <location>
        <begin position="127"/>
        <end position="347"/>
    </location>
</feature>
<keyword evidence="10" id="KW-1185">Reference proteome</keyword>
<name>A0A1H3CRY9_9FIRM</name>
<protein>
    <recommendedName>
        <fullName evidence="5">Exodeoxyribonuclease 7 large subunit</fullName>
        <ecNumber evidence="5">3.1.11.6</ecNumber>
    </recommendedName>
    <alternativeName>
        <fullName evidence="5">Exodeoxyribonuclease VII large subunit</fullName>
        <shortName evidence="5">Exonuclease VII large subunit</shortName>
    </alternativeName>
</protein>
<comment type="similarity">
    <text evidence="5 6">Belongs to the XseA family.</text>
</comment>
<keyword evidence="3 5" id="KW-0378">Hydrolase</keyword>
<accession>A0A1H3CRY9</accession>
<dbReference type="EC" id="3.1.11.6" evidence="5"/>
<sequence>MINVKSKPLKVSEVNQYIKRVFAGDWLLSNMRVEGEISNFKHHYSGHMYFSLKDDRGKIKCVMFKNDNKYIDFDIKDGIKVVCTGYISIYEKEGDYQLYVKDIEENGIGNLFVAFEELKRKLEKEGLFDESSKKKLPFFPKKIGIVTSSTGAAIKDIITVIKRRFPVANIIIYPVLVQGEQAPEEICKGLKFLDEREDIDVIITGRGGGSIEELFAFNDEAVARTIFAMNTPVVSAVGHETDFTIADFVADLRAPTPSAAAEIVTPELDKLMEDLNNKCSKLCSNINYLLSNNSVKLSYIKRSLDFNNPVYQLREKVQELDNLFKRLNIIMEKRIEFSKGKLTNLFNNLNFLNPITSLNRGYSIILDKNENMITTIEGISKNDELKLLLKDGIINVKVINISKGEHYYDK</sequence>
<dbReference type="AlphaFoldDB" id="A0A1H3CRY9"/>
<keyword evidence="2 5" id="KW-0540">Nuclease</keyword>
<evidence type="ECO:0000256" key="2">
    <source>
        <dbReference type="ARBA" id="ARBA00022722"/>
    </source>
</evidence>
<dbReference type="GO" id="GO:0005737">
    <property type="term" value="C:cytoplasm"/>
    <property type="evidence" value="ECO:0007669"/>
    <property type="project" value="UniProtKB-SubCell"/>
</dbReference>